<protein>
    <recommendedName>
        <fullName evidence="2">Glycosyl transferase family 1 domain-containing protein</fullName>
    </recommendedName>
</protein>
<dbReference type="EMBL" id="QFWT01000001">
    <property type="protein sequence ID" value="PWI34808.1"/>
    <property type="molecule type" value="Genomic_DNA"/>
</dbReference>
<name>A0A2U3BDD7_9VIBR</name>
<reference evidence="3 4" key="1">
    <citation type="submission" date="2018-05" db="EMBL/GenBank/DDBJ databases">
        <title>Vibrio limimaris sp. nov., isolated from marine sediment.</title>
        <authorList>
            <person name="Li C.-M."/>
        </authorList>
    </citation>
    <scope>NUCLEOTIDE SEQUENCE [LARGE SCALE GENOMIC DNA]</scope>
    <source>
        <strain evidence="3 4">E4404</strain>
    </source>
</reference>
<gene>
    <name evidence="3" type="ORF">DI392_00550</name>
</gene>
<evidence type="ECO:0000313" key="4">
    <source>
        <dbReference type="Proteomes" id="UP000245362"/>
    </source>
</evidence>
<dbReference type="AlphaFoldDB" id="A0A2U3BDD7"/>
<evidence type="ECO:0000313" key="3">
    <source>
        <dbReference type="EMBL" id="PWI34808.1"/>
    </source>
</evidence>
<dbReference type="GO" id="GO:0016757">
    <property type="term" value="F:glycosyltransferase activity"/>
    <property type="evidence" value="ECO:0007669"/>
    <property type="project" value="InterPro"/>
</dbReference>
<evidence type="ECO:0000259" key="2">
    <source>
        <dbReference type="Pfam" id="PF00534"/>
    </source>
</evidence>
<proteinExistence type="predicted"/>
<dbReference type="CDD" id="cd03801">
    <property type="entry name" value="GT4_PimA-like"/>
    <property type="match status" value="1"/>
</dbReference>
<dbReference type="InterPro" id="IPR001296">
    <property type="entry name" value="Glyco_trans_1"/>
</dbReference>
<dbReference type="Gene3D" id="3.40.50.2000">
    <property type="entry name" value="Glycogen Phosphorylase B"/>
    <property type="match status" value="2"/>
</dbReference>
<dbReference type="PANTHER" id="PTHR46401:SF2">
    <property type="entry name" value="GLYCOSYLTRANSFERASE WBBK-RELATED"/>
    <property type="match status" value="1"/>
</dbReference>
<organism evidence="3 4">
    <name type="scientific">Vibrio albus</name>
    <dbReference type="NCBI Taxonomy" id="2200953"/>
    <lineage>
        <taxon>Bacteria</taxon>
        <taxon>Pseudomonadati</taxon>
        <taxon>Pseudomonadota</taxon>
        <taxon>Gammaproteobacteria</taxon>
        <taxon>Vibrionales</taxon>
        <taxon>Vibrionaceae</taxon>
        <taxon>Vibrio</taxon>
    </lineage>
</organism>
<accession>A0A2U3BDD7</accession>
<keyword evidence="1" id="KW-0808">Transferase</keyword>
<keyword evidence="4" id="KW-1185">Reference proteome</keyword>
<feature type="domain" description="Glycosyl transferase family 1" evidence="2">
    <location>
        <begin position="173"/>
        <end position="321"/>
    </location>
</feature>
<dbReference type="OrthoDB" id="9802525at2"/>
<sequence>MEDKIWLVVPSFPLGGAERQLFELAKYNPNKFIIVDSSSTVKKRNINGVDILGLGIEILHLNIKNKYIRRIFRYLSFVKLVNEINKNNVSKVVFYNPIYFILTPFLKFKKVSVVLSLREFHNKLFSPLYLHLIKSADYLYTNTPRVKEKLKEYNINCDLHLNYIDLKQLYKWKNNDTRTILVISNVEPHKNIHMLIDKVRDKNIIINVAGKISNFEYYNKCLRIANESLCEVNFLGSLSRDELDDYLVNTRCLVHPSILEGTSNAILDGIKFGTPILVSDIPENTFLVDHNNEFIFNDKNFENKLRKVIFGEIDDKYIIEQEKIRERCEMLFSLDNISNINNAIID</sequence>
<dbReference type="RefSeq" id="WP_109317963.1">
    <property type="nucleotide sequence ID" value="NZ_QFWT01000001.1"/>
</dbReference>
<dbReference type="PANTHER" id="PTHR46401">
    <property type="entry name" value="GLYCOSYLTRANSFERASE WBBK-RELATED"/>
    <property type="match status" value="1"/>
</dbReference>
<comment type="caution">
    <text evidence="3">The sequence shown here is derived from an EMBL/GenBank/DDBJ whole genome shotgun (WGS) entry which is preliminary data.</text>
</comment>
<dbReference type="SUPFAM" id="SSF53756">
    <property type="entry name" value="UDP-Glycosyltransferase/glycogen phosphorylase"/>
    <property type="match status" value="1"/>
</dbReference>
<evidence type="ECO:0000256" key="1">
    <source>
        <dbReference type="ARBA" id="ARBA00022679"/>
    </source>
</evidence>
<dbReference type="Pfam" id="PF00534">
    <property type="entry name" value="Glycos_transf_1"/>
    <property type="match status" value="1"/>
</dbReference>
<dbReference type="Proteomes" id="UP000245362">
    <property type="component" value="Unassembled WGS sequence"/>
</dbReference>